<proteinExistence type="inferred from homology"/>
<comment type="caution">
    <text evidence="12">The sequence shown here is derived from an EMBL/GenBank/DDBJ whole genome shotgun (WGS) entry which is preliminary data.</text>
</comment>
<dbReference type="InterPro" id="IPR006361">
    <property type="entry name" value="Uroporphyrinogen_deCO2ase_HemE"/>
</dbReference>
<feature type="domain" description="Uroporphyrinogen decarboxylase (URO-D)" evidence="10">
    <location>
        <begin position="77"/>
        <end position="86"/>
    </location>
</feature>
<dbReference type="PROSITE" id="PS00907">
    <property type="entry name" value="UROD_2"/>
    <property type="match status" value="1"/>
</dbReference>
<dbReference type="Gene3D" id="3.20.20.210">
    <property type="match status" value="1"/>
</dbReference>
<gene>
    <name evidence="7" type="primary">hemE</name>
    <name evidence="12" type="ORF">B9Q02_03125</name>
</gene>
<feature type="binding site" evidence="7">
    <location>
        <position position="204"/>
    </location>
    <ligand>
        <name>substrate</name>
    </ligand>
</feature>
<dbReference type="InterPro" id="IPR000257">
    <property type="entry name" value="Uroporphyrinogen_deCOase"/>
</dbReference>
<feature type="binding site" evidence="7">
    <location>
        <begin position="82"/>
        <end position="86"/>
    </location>
    <ligand>
        <name>substrate</name>
    </ligand>
</feature>
<feature type="binding site" evidence="7">
    <location>
        <position position="259"/>
    </location>
    <ligand>
        <name>substrate</name>
    </ligand>
</feature>
<dbReference type="PROSITE" id="PS00906">
    <property type="entry name" value="UROD_1"/>
    <property type="match status" value="1"/>
</dbReference>
<keyword evidence="5 7" id="KW-0456">Lyase</keyword>
<sequence>MKTSASYTNLIPTAWSLRRPRALLVQKFRSKLFKRSARFLKAAIFNFVTLFGESTLLTFVKSNFIRACYGKDVDVTPVWFMRQAGRYLPVYRRIRKNHTLLEIIKKPELALKVVFEPIERFGFDAAIVFSDIILPLKAWGVSIKEEVGPVTKKPVRTPADVDSFDVHKIEEEGYILEQIRLIKKRRPELPVIGFTGAPFTLATYLIEGKYSRNFESTKSFFYESKVAWHKLLEKIERLVANHLKAQVGAGVDAVQIFDSWVGALSPFDFEEYVLEHVQSVLSSVKGVPRIYFGTCTAGLLSVLRKVEAEVISVDWRIRLKEAHSILGESFALQGNLDPSSLLAPTKLALRMAKRVLEDSRGVKGYIFNLGHGVPPNADPRVVSEVVKLVHSFRR</sequence>
<evidence type="ECO:0000256" key="1">
    <source>
        <dbReference type="ARBA" id="ARBA00004804"/>
    </source>
</evidence>
<dbReference type="HAMAP" id="MF_00218">
    <property type="entry name" value="URO_D"/>
    <property type="match status" value="1"/>
</dbReference>
<dbReference type="Pfam" id="PF01208">
    <property type="entry name" value="URO-D"/>
    <property type="match status" value="1"/>
</dbReference>
<dbReference type="PANTHER" id="PTHR21091:SF169">
    <property type="entry name" value="UROPORPHYRINOGEN DECARBOXYLASE"/>
    <property type="match status" value="1"/>
</dbReference>
<comment type="function">
    <text evidence="7">Catalyzes the decarboxylation of four acetate groups of uroporphyrinogen-III to yield coproporphyrinogen-III.</text>
</comment>
<comment type="subunit">
    <text evidence="7">Homodimer.</text>
</comment>
<comment type="pathway">
    <text evidence="1 7 8">Porphyrin-containing compound metabolism; protoporphyrin-IX biosynthesis; coproporphyrinogen-III from 5-aminolevulinate: step 4/4.</text>
</comment>
<evidence type="ECO:0000256" key="2">
    <source>
        <dbReference type="ARBA" id="ARBA00009935"/>
    </source>
</evidence>
<evidence type="ECO:0000256" key="4">
    <source>
        <dbReference type="ARBA" id="ARBA00022793"/>
    </source>
</evidence>
<evidence type="ECO:0000313" key="13">
    <source>
        <dbReference type="Proteomes" id="UP000240569"/>
    </source>
</evidence>
<dbReference type="GO" id="GO:0006782">
    <property type="term" value="P:protoporphyrinogen IX biosynthetic process"/>
    <property type="evidence" value="ECO:0007669"/>
    <property type="project" value="UniProtKB-UniRule"/>
</dbReference>
<dbReference type="EMBL" id="NEXD01000010">
    <property type="protein sequence ID" value="PSN86204.1"/>
    <property type="molecule type" value="Genomic_DNA"/>
</dbReference>
<evidence type="ECO:0000256" key="9">
    <source>
        <dbReference type="RuleBase" id="RU004169"/>
    </source>
</evidence>
<comment type="catalytic activity">
    <reaction evidence="7 8">
        <text>uroporphyrinogen III + 4 H(+) = coproporphyrinogen III + 4 CO2</text>
        <dbReference type="Rhea" id="RHEA:19865"/>
        <dbReference type="ChEBI" id="CHEBI:15378"/>
        <dbReference type="ChEBI" id="CHEBI:16526"/>
        <dbReference type="ChEBI" id="CHEBI:57308"/>
        <dbReference type="ChEBI" id="CHEBI:57309"/>
        <dbReference type="EC" id="4.1.1.37"/>
    </reaction>
</comment>
<comment type="caution">
    <text evidence="7">Lacks conserved residue(s) required for the propagation of feature annotation.</text>
</comment>
<dbReference type="EC" id="4.1.1.37" evidence="3 7"/>
<evidence type="ECO:0000256" key="6">
    <source>
        <dbReference type="ARBA" id="ARBA00023244"/>
    </source>
</evidence>
<dbReference type="GO" id="GO:0004853">
    <property type="term" value="F:uroporphyrinogen decarboxylase activity"/>
    <property type="evidence" value="ECO:0007669"/>
    <property type="project" value="UniProtKB-UniRule"/>
</dbReference>
<feature type="site" description="Transition state stabilizer" evidence="7">
    <location>
        <position position="131"/>
    </location>
</feature>
<name>A0A2R6AIK3_9ARCH</name>
<feature type="binding site" evidence="7">
    <location>
        <position position="131"/>
    </location>
    <ligand>
        <name>substrate</name>
    </ligand>
</feature>
<organism evidence="12 13">
    <name type="scientific">Candidatus Marsarchaeota G1 archaeon BE_D</name>
    <dbReference type="NCBI Taxonomy" id="1978156"/>
    <lineage>
        <taxon>Archaea</taxon>
        <taxon>Candidatus Marsarchaeota</taxon>
        <taxon>Candidatus Marsarchaeota group 1</taxon>
    </lineage>
</organism>
<feature type="binding site" evidence="7">
    <location>
        <position position="371"/>
    </location>
    <ligand>
        <name>substrate</name>
    </ligand>
</feature>
<dbReference type="InterPro" id="IPR038071">
    <property type="entry name" value="UROD/MetE-like_sf"/>
</dbReference>
<evidence type="ECO:0000256" key="8">
    <source>
        <dbReference type="RuleBase" id="RU000554"/>
    </source>
</evidence>
<reference evidence="12 13" key="1">
    <citation type="submission" date="2017-04" db="EMBL/GenBank/DDBJ databases">
        <title>Novel microbial lineages endemic to geothermal iron-oxide mats fill important gaps in the evolutionary history of Archaea.</title>
        <authorList>
            <person name="Jay Z.J."/>
            <person name="Beam J.P."/>
            <person name="Dlakic M."/>
            <person name="Rusch D.B."/>
            <person name="Kozubal M.A."/>
            <person name="Inskeep W.P."/>
        </authorList>
    </citation>
    <scope>NUCLEOTIDE SEQUENCE [LARGE SCALE GENOMIC DNA]</scope>
    <source>
        <strain evidence="12">BE_D</strain>
    </source>
</reference>
<dbReference type="SUPFAM" id="SSF51726">
    <property type="entry name" value="UROD/MetE-like"/>
    <property type="match status" value="1"/>
</dbReference>
<dbReference type="CDD" id="cd00717">
    <property type="entry name" value="URO-D"/>
    <property type="match status" value="1"/>
</dbReference>
<dbReference type="AlphaFoldDB" id="A0A2R6AIK3"/>
<evidence type="ECO:0000256" key="3">
    <source>
        <dbReference type="ARBA" id="ARBA00012288"/>
    </source>
</evidence>
<evidence type="ECO:0000256" key="5">
    <source>
        <dbReference type="ARBA" id="ARBA00023239"/>
    </source>
</evidence>
<comment type="similarity">
    <text evidence="2 7 9">Belongs to the uroporphyrinogen decarboxylase family.</text>
</comment>
<keyword evidence="7" id="KW-0963">Cytoplasm</keyword>
<dbReference type="UniPathway" id="UPA00251">
    <property type="reaction ID" value="UER00321"/>
</dbReference>
<dbReference type="PANTHER" id="PTHR21091">
    <property type="entry name" value="METHYLTETRAHYDROFOLATE:HOMOCYSTEINE METHYLTRANSFERASE RELATED"/>
    <property type="match status" value="1"/>
</dbReference>
<keyword evidence="6 7" id="KW-0627">Porphyrin biosynthesis</keyword>
<evidence type="ECO:0000259" key="10">
    <source>
        <dbReference type="PROSITE" id="PS00906"/>
    </source>
</evidence>
<accession>A0A2R6AIK3</accession>
<dbReference type="NCBIfam" id="TIGR01464">
    <property type="entry name" value="hemE"/>
    <property type="match status" value="1"/>
</dbReference>
<comment type="subcellular location">
    <subcellularLocation>
        <location evidence="7">Cytoplasm</location>
    </subcellularLocation>
</comment>
<dbReference type="GO" id="GO:0005829">
    <property type="term" value="C:cytosol"/>
    <property type="evidence" value="ECO:0007669"/>
    <property type="project" value="TreeGrafter"/>
</dbReference>
<dbReference type="Proteomes" id="UP000240569">
    <property type="component" value="Unassembled WGS sequence"/>
</dbReference>
<evidence type="ECO:0000256" key="7">
    <source>
        <dbReference type="HAMAP-Rule" id="MF_00218"/>
    </source>
</evidence>
<feature type="domain" description="Uroporphyrinogen decarboxylase (URO-D)" evidence="11">
    <location>
        <begin position="192"/>
        <end position="208"/>
    </location>
</feature>
<evidence type="ECO:0000259" key="11">
    <source>
        <dbReference type="PROSITE" id="PS00907"/>
    </source>
</evidence>
<keyword evidence="4 7" id="KW-0210">Decarboxylase</keyword>
<evidence type="ECO:0000313" key="12">
    <source>
        <dbReference type="EMBL" id="PSN86204.1"/>
    </source>
</evidence>
<protein>
    <recommendedName>
        <fullName evidence="3 7">Uroporphyrinogen decarboxylase</fullName>
        <shortName evidence="7">UPD</shortName>
        <shortName evidence="7">URO-D</shortName>
        <ecNumber evidence="3 7">4.1.1.37</ecNumber>
    </recommendedName>
</protein>